<dbReference type="SUPFAM" id="SSF53474">
    <property type="entry name" value="alpha/beta-Hydrolases"/>
    <property type="match status" value="1"/>
</dbReference>
<name>A0A6C0R887_9BACT</name>
<evidence type="ECO:0000256" key="1">
    <source>
        <dbReference type="SAM" id="SignalP"/>
    </source>
</evidence>
<feature type="chain" id="PRO_5025580291" description="Esterase" evidence="1">
    <location>
        <begin position="21"/>
        <end position="395"/>
    </location>
</feature>
<dbReference type="Pfam" id="PF00756">
    <property type="entry name" value="Esterase"/>
    <property type="match status" value="1"/>
</dbReference>
<reference evidence="2 3" key="1">
    <citation type="submission" date="2020-02" db="EMBL/GenBank/DDBJ databases">
        <title>Genome sequencing for Draconibacterium sp. strain M1.</title>
        <authorList>
            <person name="Park S.-J."/>
        </authorList>
    </citation>
    <scope>NUCLEOTIDE SEQUENCE [LARGE SCALE GENOMIC DNA]</scope>
    <source>
        <strain evidence="2 3">M1</strain>
    </source>
</reference>
<dbReference type="InterPro" id="IPR050583">
    <property type="entry name" value="Mycobacterial_A85_antigen"/>
</dbReference>
<dbReference type="PANTHER" id="PTHR48098:SF1">
    <property type="entry name" value="DIACYLGLYCEROL ACYLTRANSFERASE_MYCOLYLTRANSFERASE AG85A"/>
    <property type="match status" value="1"/>
</dbReference>
<evidence type="ECO:0000313" key="2">
    <source>
        <dbReference type="EMBL" id="QIA06450.1"/>
    </source>
</evidence>
<evidence type="ECO:0000313" key="3">
    <source>
        <dbReference type="Proteomes" id="UP000474630"/>
    </source>
</evidence>
<proteinExistence type="predicted"/>
<dbReference type="AlphaFoldDB" id="A0A6C0R887"/>
<organism evidence="2 3">
    <name type="scientific">Draconibacterium halophilum</name>
    <dbReference type="NCBI Taxonomy" id="2706887"/>
    <lineage>
        <taxon>Bacteria</taxon>
        <taxon>Pseudomonadati</taxon>
        <taxon>Bacteroidota</taxon>
        <taxon>Bacteroidia</taxon>
        <taxon>Marinilabiliales</taxon>
        <taxon>Prolixibacteraceae</taxon>
        <taxon>Draconibacterium</taxon>
    </lineage>
</organism>
<dbReference type="EMBL" id="CP048409">
    <property type="protein sequence ID" value="QIA06450.1"/>
    <property type="molecule type" value="Genomic_DNA"/>
</dbReference>
<dbReference type="PANTHER" id="PTHR48098">
    <property type="entry name" value="ENTEROCHELIN ESTERASE-RELATED"/>
    <property type="match status" value="1"/>
</dbReference>
<dbReference type="RefSeq" id="WP_163344383.1">
    <property type="nucleotide sequence ID" value="NZ_CP048409.1"/>
</dbReference>
<protein>
    <recommendedName>
        <fullName evidence="4">Esterase</fullName>
    </recommendedName>
</protein>
<dbReference type="Proteomes" id="UP000474630">
    <property type="component" value="Chromosome"/>
</dbReference>
<dbReference type="Gene3D" id="3.40.50.1820">
    <property type="entry name" value="alpha/beta hydrolase"/>
    <property type="match status" value="1"/>
</dbReference>
<evidence type="ECO:0008006" key="4">
    <source>
        <dbReference type="Google" id="ProtNLM"/>
    </source>
</evidence>
<keyword evidence="1" id="KW-0732">Signal</keyword>
<gene>
    <name evidence="2" type="ORF">G0Q07_01315</name>
</gene>
<dbReference type="InterPro" id="IPR029058">
    <property type="entry name" value="AB_hydrolase_fold"/>
</dbReference>
<keyword evidence="3" id="KW-1185">Reference proteome</keyword>
<feature type="signal peptide" evidence="1">
    <location>
        <begin position="1"/>
        <end position="20"/>
    </location>
</feature>
<dbReference type="KEGG" id="drc:G0Q07_01315"/>
<accession>A0A6C0R887</accession>
<dbReference type="GO" id="GO:0016747">
    <property type="term" value="F:acyltransferase activity, transferring groups other than amino-acyl groups"/>
    <property type="evidence" value="ECO:0007669"/>
    <property type="project" value="TreeGrafter"/>
</dbReference>
<dbReference type="InterPro" id="IPR000801">
    <property type="entry name" value="Esterase-like"/>
</dbReference>
<sequence length="395" mass="45050">MKTKILILIVIGLFILPACQDNFESPDTDSLQPEKAAMVAAGTIVTANMHSKALEGNLIGDPADRPVYVYLPKSYYTSLDKHFPVIYFLHGMPAWGKMMMEPVPFEIFRQVAQLQASVDYPCVELEDWLNDLVDNKGMQEAIIVFPDARTLFGVSSYTNSPVLGKCEDYICKDLVHFIDSNFRTIDHFNWRAITGHCAGGYGAMKLAMKHPDIFRYTAGLSPAHFPRETIMYMASFMPVEDDMWEPMGAPAGPIPYDPMQPFKFVNNTVYFLMQAWLPNPAKLPYLAELPFTYVNGEPVLDEELMKKVDEQNLMVLSQKYRQGLKKLKTVYFDCGMSDDLMMYPPNVTLDQQMSAMNIKHQFEAYEGTHISNLYQRLEKALVMLSNDFPERDDDE</sequence>